<organism evidence="2">
    <name type="scientific">Amphimedon queenslandica</name>
    <name type="common">Sponge</name>
    <dbReference type="NCBI Taxonomy" id="400682"/>
    <lineage>
        <taxon>Eukaryota</taxon>
        <taxon>Metazoa</taxon>
        <taxon>Porifera</taxon>
        <taxon>Demospongiae</taxon>
        <taxon>Heteroscleromorpha</taxon>
        <taxon>Haplosclerida</taxon>
        <taxon>Niphatidae</taxon>
        <taxon>Amphimedon</taxon>
    </lineage>
</organism>
<dbReference type="InterPro" id="IPR051320">
    <property type="entry name" value="Viral_Replic_Matur_Polypro"/>
</dbReference>
<dbReference type="AlphaFoldDB" id="A0A1X7UAL8"/>
<dbReference type="InterPro" id="IPR043128">
    <property type="entry name" value="Rev_trsase/Diguanyl_cyclase"/>
</dbReference>
<dbReference type="PANTHER" id="PTHR33064">
    <property type="entry name" value="POL PROTEIN"/>
    <property type="match status" value="1"/>
</dbReference>
<reference evidence="2" key="1">
    <citation type="submission" date="2017-05" db="UniProtKB">
        <authorList>
            <consortium name="EnsemblMetazoa"/>
        </authorList>
    </citation>
    <scope>IDENTIFICATION</scope>
</reference>
<dbReference type="eggNOG" id="KOG0017">
    <property type="taxonomic scope" value="Eukaryota"/>
</dbReference>
<feature type="domain" description="Reverse transcriptase/retrotransposon-derived protein RNase H-like" evidence="1">
    <location>
        <begin position="58"/>
        <end position="150"/>
    </location>
</feature>
<dbReference type="SUPFAM" id="SSF56672">
    <property type="entry name" value="DNA/RNA polymerases"/>
    <property type="match status" value="1"/>
</dbReference>
<dbReference type="InterPro" id="IPR041577">
    <property type="entry name" value="RT_RNaseH_2"/>
</dbReference>
<protein>
    <recommendedName>
        <fullName evidence="1">Reverse transcriptase/retrotransposon-derived protein RNase H-like domain-containing protein</fullName>
    </recommendedName>
</protein>
<dbReference type="InterPro" id="IPR043502">
    <property type="entry name" value="DNA/RNA_pol_sf"/>
</dbReference>
<dbReference type="FunFam" id="3.30.70.270:FF:000020">
    <property type="entry name" value="Transposon Tf2-6 polyprotein-like Protein"/>
    <property type="match status" value="1"/>
</dbReference>
<evidence type="ECO:0000259" key="1">
    <source>
        <dbReference type="Pfam" id="PF17919"/>
    </source>
</evidence>
<proteinExistence type="predicted"/>
<name>A0A1X7UAL8_AMPQE</name>
<dbReference type="EnsemblMetazoa" id="Aqu2.1.24698_001">
    <property type="protein sequence ID" value="Aqu2.1.24698_001"/>
    <property type="gene ID" value="Aqu2.1.24698"/>
</dbReference>
<dbReference type="Pfam" id="PF17919">
    <property type="entry name" value="RT_RNaseH_2"/>
    <property type="match status" value="1"/>
</dbReference>
<dbReference type="Gene3D" id="3.30.70.270">
    <property type="match status" value="1"/>
</dbReference>
<sequence length="178" mass="19911">MVDKVHAICNYPQPTTPKQLCQFLGLVNFYHRFIPSCAKILSPLHTLLPSTETGDLQWTPDALSSFTNIKNTLTNVTLQFHPVLNAPASHMTDASDLAIGAVLQQLIDGHWQPLSYFSRKLTATECNYSTFDRELLAIYSSTQHFSYFLARLPNPTADATIICDIFTGLPRPLVPVQF</sequence>
<dbReference type="PANTHER" id="PTHR33064:SF37">
    <property type="entry name" value="RIBONUCLEASE H"/>
    <property type="match status" value="1"/>
</dbReference>
<dbReference type="STRING" id="400682.A0A1X7UAL8"/>
<dbReference type="InParanoid" id="A0A1X7UAL8"/>
<accession>A0A1X7UAL8</accession>
<evidence type="ECO:0000313" key="2">
    <source>
        <dbReference type="EnsemblMetazoa" id="Aqu2.1.24698_001"/>
    </source>
</evidence>